<sequence length="83" mass="9577">MQHGLYNSFSPVFQWRRPVSLALKSFQCFHSDTDEDRWGDSGVVDENAMGMETAQYGFMLALHMQKNHPAWHTALRFATASHF</sequence>
<dbReference type="Proteomes" id="UP000309997">
    <property type="component" value="Unassembled WGS sequence"/>
</dbReference>
<gene>
    <name evidence="1" type="ORF">D5086_032429</name>
</gene>
<name>A0ACC4AL98_POPAL</name>
<accession>A0ACC4AL98</accession>
<comment type="caution">
    <text evidence="1">The sequence shown here is derived from an EMBL/GenBank/DDBJ whole genome shotgun (WGS) entry which is preliminary data.</text>
</comment>
<reference evidence="1 2" key="1">
    <citation type="journal article" date="2024" name="Plant Biotechnol. J.">
        <title>Genome and CRISPR/Cas9 system of a widespread forest tree (Populus alba) in the world.</title>
        <authorList>
            <person name="Liu Y.J."/>
            <person name="Jiang P.F."/>
            <person name="Han X.M."/>
            <person name="Li X.Y."/>
            <person name="Wang H.M."/>
            <person name="Wang Y.J."/>
            <person name="Wang X.X."/>
            <person name="Zeng Q.Y."/>
        </authorList>
    </citation>
    <scope>NUCLEOTIDE SEQUENCE [LARGE SCALE GENOMIC DNA]</scope>
    <source>
        <strain evidence="2">cv. PAL-ZL1</strain>
    </source>
</reference>
<evidence type="ECO:0000313" key="2">
    <source>
        <dbReference type="Proteomes" id="UP000309997"/>
    </source>
</evidence>
<dbReference type="EMBL" id="RCHU02000018">
    <property type="protein sequence ID" value="KAL3567014.1"/>
    <property type="molecule type" value="Genomic_DNA"/>
</dbReference>
<keyword evidence="2" id="KW-1185">Reference proteome</keyword>
<evidence type="ECO:0000313" key="1">
    <source>
        <dbReference type="EMBL" id="KAL3567014.1"/>
    </source>
</evidence>
<proteinExistence type="predicted"/>
<organism evidence="1 2">
    <name type="scientific">Populus alba</name>
    <name type="common">White poplar</name>
    <dbReference type="NCBI Taxonomy" id="43335"/>
    <lineage>
        <taxon>Eukaryota</taxon>
        <taxon>Viridiplantae</taxon>
        <taxon>Streptophyta</taxon>
        <taxon>Embryophyta</taxon>
        <taxon>Tracheophyta</taxon>
        <taxon>Spermatophyta</taxon>
        <taxon>Magnoliopsida</taxon>
        <taxon>eudicotyledons</taxon>
        <taxon>Gunneridae</taxon>
        <taxon>Pentapetalae</taxon>
        <taxon>rosids</taxon>
        <taxon>fabids</taxon>
        <taxon>Malpighiales</taxon>
        <taxon>Salicaceae</taxon>
        <taxon>Saliceae</taxon>
        <taxon>Populus</taxon>
    </lineage>
</organism>
<protein>
    <submittedName>
        <fullName evidence="1">Uncharacterized protein</fullName>
    </submittedName>
</protein>